<dbReference type="InterPro" id="IPR036259">
    <property type="entry name" value="MFS_trans_sf"/>
</dbReference>
<dbReference type="InterPro" id="IPR005828">
    <property type="entry name" value="MFS_sugar_transport-like"/>
</dbReference>
<evidence type="ECO:0000256" key="2">
    <source>
        <dbReference type="ARBA" id="ARBA00022448"/>
    </source>
</evidence>
<dbReference type="InterPro" id="IPR005829">
    <property type="entry name" value="Sugar_transporter_CS"/>
</dbReference>
<evidence type="ECO:0000256" key="6">
    <source>
        <dbReference type="ARBA" id="ARBA00022989"/>
    </source>
</evidence>
<evidence type="ECO:0000256" key="5">
    <source>
        <dbReference type="ARBA" id="ARBA00022692"/>
    </source>
</evidence>
<evidence type="ECO:0000256" key="3">
    <source>
        <dbReference type="ARBA" id="ARBA00022475"/>
    </source>
</evidence>
<keyword evidence="3" id="KW-1003">Cell membrane</keyword>
<dbReference type="SUPFAM" id="SSF103473">
    <property type="entry name" value="MFS general substrate transporter"/>
    <property type="match status" value="1"/>
</dbReference>
<keyword evidence="6 8" id="KW-1133">Transmembrane helix</keyword>
<feature type="domain" description="Major facilitator superfamily (MFS) profile" evidence="9">
    <location>
        <begin position="20"/>
        <end position="377"/>
    </location>
</feature>
<feature type="transmembrane region" description="Helical" evidence="8">
    <location>
        <begin position="115"/>
        <end position="136"/>
    </location>
</feature>
<keyword evidence="7 8" id="KW-0472">Membrane</keyword>
<dbReference type="PANTHER" id="PTHR48021:SF1">
    <property type="entry name" value="GH07001P-RELATED"/>
    <property type="match status" value="1"/>
</dbReference>
<organism evidence="10">
    <name type="scientific">Lygus hesperus</name>
    <name type="common">Western plant bug</name>
    <dbReference type="NCBI Taxonomy" id="30085"/>
    <lineage>
        <taxon>Eukaryota</taxon>
        <taxon>Metazoa</taxon>
        <taxon>Ecdysozoa</taxon>
        <taxon>Arthropoda</taxon>
        <taxon>Hexapoda</taxon>
        <taxon>Insecta</taxon>
        <taxon>Pterygota</taxon>
        <taxon>Neoptera</taxon>
        <taxon>Paraneoptera</taxon>
        <taxon>Hemiptera</taxon>
        <taxon>Heteroptera</taxon>
        <taxon>Panheteroptera</taxon>
        <taxon>Cimicomorpha</taxon>
        <taxon>Miridae</taxon>
        <taxon>Mirini</taxon>
        <taxon>Lygus</taxon>
    </lineage>
</organism>
<proteinExistence type="predicted"/>
<dbReference type="GO" id="GO:0022857">
    <property type="term" value="F:transmembrane transporter activity"/>
    <property type="evidence" value="ECO:0007669"/>
    <property type="project" value="InterPro"/>
</dbReference>
<evidence type="ECO:0000256" key="1">
    <source>
        <dbReference type="ARBA" id="ARBA00004651"/>
    </source>
</evidence>
<feature type="transmembrane region" description="Helical" evidence="8">
    <location>
        <begin position="352"/>
        <end position="376"/>
    </location>
</feature>
<evidence type="ECO:0000256" key="4">
    <source>
        <dbReference type="ARBA" id="ARBA00022597"/>
    </source>
</evidence>
<dbReference type="Pfam" id="PF00083">
    <property type="entry name" value="Sugar_tr"/>
    <property type="match status" value="1"/>
</dbReference>
<reference evidence="10" key="1">
    <citation type="journal article" date="2016" name="Gigascience">
        <title>De novo construction of an expanded transcriptome assembly for the western tarnished plant bug, Lygus hesperus.</title>
        <authorList>
            <person name="Tassone E.E."/>
            <person name="Geib S.M."/>
            <person name="Hall B."/>
            <person name="Fabrick J.A."/>
            <person name="Brent C.S."/>
            <person name="Hull J.J."/>
        </authorList>
    </citation>
    <scope>NUCLEOTIDE SEQUENCE</scope>
</reference>
<evidence type="ECO:0000313" key="10">
    <source>
        <dbReference type="EMBL" id="JAQ11856.1"/>
    </source>
</evidence>
<dbReference type="FunFam" id="1.20.1250.20:FF:000218">
    <property type="entry name" value="facilitated trehalose transporter Tret1"/>
    <property type="match status" value="1"/>
</dbReference>
<dbReference type="InterPro" id="IPR050549">
    <property type="entry name" value="MFS_Trehalose_Transporter"/>
</dbReference>
<dbReference type="PROSITE" id="PS50850">
    <property type="entry name" value="MFS"/>
    <property type="match status" value="1"/>
</dbReference>
<comment type="subcellular location">
    <subcellularLocation>
        <location evidence="1">Cell membrane</location>
        <topology evidence="1">Multi-pass membrane protein</topology>
    </subcellularLocation>
</comment>
<dbReference type="Gene3D" id="1.20.1250.20">
    <property type="entry name" value="MFS general substrate transporter like domains"/>
    <property type="match status" value="1"/>
</dbReference>
<feature type="transmembrane region" description="Helical" evidence="8">
    <location>
        <begin position="318"/>
        <end position="340"/>
    </location>
</feature>
<dbReference type="PANTHER" id="PTHR48021">
    <property type="match status" value="1"/>
</dbReference>
<dbReference type="AlphaFoldDB" id="A0A146LYZ5"/>
<feature type="transmembrane region" description="Helical" evidence="8">
    <location>
        <begin position="252"/>
        <end position="272"/>
    </location>
</feature>
<keyword evidence="5 8" id="KW-0812">Transmembrane</keyword>
<sequence length="377" mass="40582">MALTSGDEVPNAGLVKQIISTFIISTLPLNAGLATGWVSPMSLKLTSQDSPVGVMSKEEISYLATLPNYVGFVLSFVFGLLSNRLGRKWALLAVGIPAMISGAVLTFGTSKTSLYVGRVLAGFTIIGGLTTPHAYISETVHQSIRGMFMCSSMVQINIGVLVSYTLGKVLDYKAYNSILIVLPLLNTVALLWLPETPYFLVTMNRMNEALNSLIWLRGGNVVIAKRELETIKPEDKEVLTLKETMKMKGTRSALIISVLAFALQTLSGHYAVLNYCSLIFKESGSIFSPDDSSILIAGLTLIASLVSLFLMDRVGRRPLLYLAFVGGIVSLAVLSVYLYVQDNGADVKNLGWIPLSSLAVSVIVYSLGLGTVPSIIS</sequence>
<feature type="non-terminal residue" evidence="10">
    <location>
        <position position="377"/>
    </location>
</feature>
<keyword evidence="4" id="KW-0762">Sugar transport</keyword>
<dbReference type="EMBL" id="GDHC01006773">
    <property type="protein sequence ID" value="JAQ11856.1"/>
    <property type="molecule type" value="Transcribed_RNA"/>
</dbReference>
<feature type="transmembrane region" description="Helical" evidence="8">
    <location>
        <begin position="172"/>
        <end position="193"/>
    </location>
</feature>
<protein>
    <submittedName>
        <fullName evidence="10">Facilitated trehalose transporter Tret1</fullName>
    </submittedName>
</protein>
<feature type="transmembrane region" description="Helical" evidence="8">
    <location>
        <begin position="89"/>
        <end position="109"/>
    </location>
</feature>
<name>A0A146LYZ5_LYGHE</name>
<feature type="transmembrane region" description="Helical" evidence="8">
    <location>
        <begin position="21"/>
        <end position="40"/>
    </location>
</feature>
<dbReference type="InterPro" id="IPR020846">
    <property type="entry name" value="MFS_dom"/>
</dbReference>
<gene>
    <name evidence="10" type="primary">Tret1_50</name>
    <name evidence="10" type="ORF">g.75712</name>
</gene>
<evidence type="ECO:0000259" key="9">
    <source>
        <dbReference type="PROSITE" id="PS50850"/>
    </source>
</evidence>
<feature type="transmembrane region" description="Helical" evidence="8">
    <location>
        <begin position="292"/>
        <end position="311"/>
    </location>
</feature>
<feature type="transmembrane region" description="Helical" evidence="8">
    <location>
        <begin position="148"/>
        <end position="166"/>
    </location>
</feature>
<feature type="transmembrane region" description="Helical" evidence="8">
    <location>
        <begin position="60"/>
        <end position="82"/>
    </location>
</feature>
<dbReference type="PROSITE" id="PS00216">
    <property type="entry name" value="SUGAR_TRANSPORT_1"/>
    <property type="match status" value="1"/>
</dbReference>
<dbReference type="GO" id="GO:0005886">
    <property type="term" value="C:plasma membrane"/>
    <property type="evidence" value="ECO:0007669"/>
    <property type="project" value="UniProtKB-SubCell"/>
</dbReference>
<evidence type="ECO:0000256" key="8">
    <source>
        <dbReference type="SAM" id="Phobius"/>
    </source>
</evidence>
<accession>A0A146LYZ5</accession>
<keyword evidence="2" id="KW-0813">Transport</keyword>
<evidence type="ECO:0000256" key="7">
    <source>
        <dbReference type="ARBA" id="ARBA00023136"/>
    </source>
</evidence>